<dbReference type="Proteomes" id="UP000298246">
    <property type="component" value="Unassembled WGS sequence"/>
</dbReference>
<dbReference type="InterPro" id="IPR006104">
    <property type="entry name" value="Glyco_hydro_2_N"/>
</dbReference>
<dbReference type="EMBL" id="MYFO01000022">
    <property type="protein sequence ID" value="TFE85902.1"/>
    <property type="molecule type" value="Genomic_DNA"/>
</dbReference>
<keyword evidence="2 7" id="KW-0378">Hydrolase</keyword>
<dbReference type="AlphaFoldDB" id="A0A4Y8PXI2"/>
<dbReference type="SUPFAM" id="SSF49303">
    <property type="entry name" value="beta-Galactosidase/glucuronidase domain"/>
    <property type="match status" value="1"/>
</dbReference>
<dbReference type="Gene3D" id="3.20.20.80">
    <property type="entry name" value="Glycosidases"/>
    <property type="match status" value="1"/>
</dbReference>
<dbReference type="InterPro" id="IPR036156">
    <property type="entry name" value="Beta-gal/glucu_dom_sf"/>
</dbReference>
<dbReference type="SUPFAM" id="SSF49785">
    <property type="entry name" value="Galactose-binding domain-like"/>
    <property type="match status" value="1"/>
</dbReference>
<dbReference type="InterPro" id="IPR017853">
    <property type="entry name" value="GH"/>
</dbReference>
<name>A0A4Y8PXI2_9BACL</name>
<evidence type="ECO:0000256" key="2">
    <source>
        <dbReference type="ARBA" id="ARBA00022801"/>
    </source>
</evidence>
<gene>
    <name evidence="7" type="ORF">B5M42_15980</name>
</gene>
<dbReference type="Pfam" id="PF00703">
    <property type="entry name" value="Glyco_hydro_2"/>
    <property type="match status" value="1"/>
</dbReference>
<accession>A0A4Y8PXI2</accession>
<dbReference type="Gene3D" id="2.60.120.260">
    <property type="entry name" value="Galactose-binding domain-like"/>
    <property type="match status" value="1"/>
</dbReference>
<organism evidence="7 8">
    <name type="scientific">Paenibacillus athensensis</name>
    <dbReference type="NCBI Taxonomy" id="1967502"/>
    <lineage>
        <taxon>Bacteria</taxon>
        <taxon>Bacillati</taxon>
        <taxon>Bacillota</taxon>
        <taxon>Bacilli</taxon>
        <taxon>Bacillales</taxon>
        <taxon>Paenibacillaceae</taxon>
        <taxon>Paenibacillus</taxon>
    </lineage>
</organism>
<dbReference type="GO" id="GO:0004553">
    <property type="term" value="F:hydrolase activity, hydrolyzing O-glycosyl compounds"/>
    <property type="evidence" value="ECO:0007669"/>
    <property type="project" value="InterPro"/>
</dbReference>
<feature type="domain" description="Glycoside hydrolase family 2 catalytic" evidence="5">
    <location>
        <begin position="298"/>
        <end position="508"/>
    </location>
</feature>
<dbReference type="RefSeq" id="WP_134754596.1">
    <property type="nucleotide sequence ID" value="NZ_MYFO02000006.1"/>
</dbReference>
<feature type="domain" description="Glycosyl hydrolases family 2 sugar binding" evidence="6">
    <location>
        <begin position="39"/>
        <end position="201"/>
    </location>
</feature>
<dbReference type="InterPro" id="IPR051913">
    <property type="entry name" value="GH2_Domain-Containing"/>
</dbReference>
<keyword evidence="8" id="KW-1185">Reference proteome</keyword>
<comment type="similarity">
    <text evidence="1">Belongs to the glycosyl hydrolase 2 family.</text>
</comment>
<dbReference type="Pfam" id="PF02836">
    <property type="entry name" value="Glyco_hydro_2_C"/>
    <property type="match status" value="1"/>
</dbReference>
<sequence>MTKANNYDDAIHNESFEAPYLTKRITHRSMIYDAGRRKESLSGFWSFGIDQYDTCLRAKWFEEKYQDAEGRYHPMDFSFDEWEKMPVPSCWNTQRERYFLYEGSAVYTRTFLYINHGEERVFLKFGAVNYDAKVFLNKQYLGCHKGGSTPFYIEVTEQLQENNRILVVANNTRKRTNVPCENTDWFNYGGIYRDVELIRLPSSFIRKFTIGLVPDGSFSKLAVELEVDGPQRDGQAIVAIPGLELYRTIELRDGKALATIEAKPELWSPDHPRLYEVTVEYGQDVISEWIGFREIRTEGQRMMLNGQPLFLKGISVHEESVANGKAMSDEEIIENFTLAKEMNCNYLRLAHYPHTERAAQIADEMGLLLWEEIPVYWAIEFDNPETYADAENQLTELIQRDSNRASVIVWSVGNENADTPARLNFMSSLARKAKELDPTRLVSAACMLDHTNHIIKDRLADYLDVIGANEYYGWYQTNFDNLVQLFDNSKPDKPVIITEFGADAKAGHRGTVDEKGTEDCQADIYRKQVDVLGRIPYVQGASPWILYDFRCPRRLHPVTQNYYNTKGLMSEDKSRRKLAFYIMQQFYQDK</sequence>
<dbReference type="SUPFAM" id="SSF51445">
    <property type="entry name" value="(Trans)glycosidases"/>
    <property type="match status" value="1"/>
</dbReference>
<dbReference type="Pfam" id="PF02837">
    <property type="entry name" value="Glyco_hydro_2_N"/>
    <property type="match status" value="1"/>
</dbReference>
<dbReference type="InterPro" id="IPR013783">
    <property type="entry name" value="Ig-like_fold"/>
</dbReference>
<dbReference type="PANTHER" id="PTHR42732">
    <property type="entry name" value="BETA-GALACTOSIDASE"/>
    <property type="match status" value="1"/>
</dbReference>
<dbReference type="GO" id="GO:0005975">
    <property type="term" value="P:carbohydrate metabolic process"/>
    <property type="evidence" value="ECO:0007669"/>
    <property type="project" value="InterPro"/>
</dbReference>
<dbReference type="PRINTS" id="PR00132">
    <property type="entry name" value="GLHYDRLASE2"/>
</dbReference>
<evidence type="ECO:0000256" key="1">
    <source>
        <dbReference type="ARBA" id="ARBA00007401"/>
    </source>
</evidence>
<reference evidence="7 8" key="1">
    <citation type="submission" date="2017-03" db="EMBL/GenBank/DDBJ databases">
        <title>Isolation of Levoglucosan Utilizing Bacteria.</title>
        <authorList>
            <person name="Arya A.S."/>
        </authorList>
    </citation>
    <scope>NUCLEOTIDE SEQUENCE [LARGE SCALE GENOMIC DNA]</scope>
    <source>
        <strain evidence="7 8">MEC069</strain>
    </source>
</reference>
<dbReference type="Gene3D" id="2.60.40.10">
    <property type="entry name" value="Immunoglobulins"/>
    <property type="match status" value="1"/>
</dbReference>
<dbReference type="InterPro" id="IPR008979">
    <property type="entry name" value="Galactose-bd-like_sf"/>
</dbReference>
<dbReference type="InterPro" id="IPR006102">
    <property type="entry name" value="Ig-like_GH2"/>
</dbReference>
<evidence type="ECO:0000259" key="5">
    <source>
        <dbReference type="Pfam" id="PF02836"/>
    </source>
</evidence>
<dbReference type="InterPro" id="IPR006103">
    <property type="entry name" value="Glyco_hydro_2_cat"/>
</dbReference>
<protein>
    <submittedName>
        <fullName evidence="7">Glycoside hydrolase family 2</fullName>
    </submittedName>
</protein>
<evidence type="ECO:0000313" key="7">
    <source>
        <dbReference type="EMBL" id="TFE85902.1"/>
    </source>
</evidence>
<evidence type="ECO:0000259" key="6">
    <source>
        <dbReference type="Pfam" id="PF02837"/>
    </source>
</evidence>
<proteinExistence type="inferred from homology"/>
<keyword evidence="3" id="KW-0326">Glycosidase</keyword>
<evidence type="ECO:0000313" key="8">
    <source>
        <dbReference type="Proteomes" id="UP000298246"/>
    </source>
</evidence>
<dbReference type="InterPro" id="IPR006101">
    <property type="entry name" value="Glyco_hydro_2"/>
</dbReference>
<evidence type="ECO:0000256" key="3">
    <source>
        <dbReference type="ARBA" id="ARBA00023295"/>
    </source>
</evidence>
<comment type="caution">
    <text evidence="7">The sequence shown here is derived from an EMBL/GenBank/DDBJ whole genome shotgun (WGS) entry which is preliminary data.</text>
</comment>
<dbReference type="PANTHER" id="PTHR42732:SF1">
    <property type="entry name" value="BETA-MANNOSIDASE"/>
    <property type="match status" value="1"/>
</dbReference>
<dbReference type="OrthoDB" id="9762066at2"/>
<evidence type="ECO:0000259" key="4">
    <source>
        <dbReference type="Pfam" id="PF00703"/>
    </source>
</evidence>
<feature type="domain" description="Glycoside hydrolase family 2 immunoglobulin-like beta-sandwich" evidence="4">
    <location>
        <begin position="221"/>
        <end position="293"/>
    </location>
</feature>